<dbReference type="Proteomes" id="UP000652074">
    <property type="component" value="Unassembled WGS sequence"/>
</dbReference>
<gene>
    <name evidence="2" type="ORF">GPA26_04125</name>
</gene>
<evidence type="ECO:0000313" key="2">
    <source>
        <dbReference type="EMBL" id="NMF87665.1"/>
    </source>
</evidence>
<keyword evidence="3" id="KW-1185">Reference proteome</keyword>
<feature type="compositionally biased region" description="Basic and acidic residues" evidence="1">
    <location>
        <begin position="90"/>
        <end position="99"/>
    </location>
</feature>
<dbReference type="EMBL" id="WTVR01000006">
    <property type="protein sequence ID" value="NMF87665.1"/>
    <property type="molecule type" value="Genomic_DNA"/>
</dbReference>
<protein>
    <submittedName>
        <fullName evidence="2">Uncharacterized protein</fullName>
    </submittedName>
</protein>
<comment type="caution">
    <text evidence="2">The sequence shown here is derived from an EMBL/GenBank/DDBJ whole genome shotgun (WGS) entry which is preliminary data.</text>
</comment>
<proteinExistence type="predicted"/>
<reference evidence="2 3" key="1">
    <citation type="submission" date="2019-12" db="EMBL/GenBank/DDBJ databases">
        <title>Comparative genomics gives insights into the taxonomy of the Azoarcus-Aromatoleum group and reveals separate origins of nif in the plant-associated Azoarcus and non-plant-associated Aromatoleum sub-groups.</title>
        <authorList>
            <person name="Lafos M."/>
            <person name="Maluk M."/>
            <person name="Batista M."/>
            <person name="Junghare M."/>
            <person name="Carmona M."/>
            <person name="Faoro H."/>
            <person name="Cruz L.M."/>
            <person name="Battistoni F."/>
            <person name="De Souza E."/>
            <person name="Pedrosa F."/>
            <person name="Chen W.-M."/>
            <person name="Poole P.S."/>
            <person name="Dixon R.A."/>
            <person name="James E.K."/>
        </authorList>
    </citation>
    <scope>NUCLEOTIDE SEQUENCE [LARGE SCALE GENOMIC DNA]</scope>
    <source>
        <strain evidence="2 3">ToN1</strain>
    </source>
</reference>
<accession>A0ABX1MI92</accession>
<evidence type="ECO:0000256" key="1">
    <source>
        <dbReference type="SAM" id="MobiDB-lite"/>
    </source>
</evidence>
<evidence type="ECO:0000313" key="3">
    <source>
        <dbReference type="Proteomes" id="UP000652074"/>
    </source>
</evidence>
<name>A0ABX1MI92_9RHOO</name>
<feature type="region of interest" description="Disordered" evidence="1">
    <location>
        <begin position="72"/>
        <end position="108"/>
    </location>
</feature>
<dbReference type="RefSeq" id="WP_169205110.1">
    <property type="nucleotide sequence ID" value="NZ_CP059560.1"/>
</dbReference>
<organism evidence="2 3">
    <name type="scientific">Aromatoleum petrolei</name>
    <dbReference type="NCBI Taxonomy" id="76116"/>
    <lineage>
        <taxon>Bacteria</taxon>
        <taxon>Pseudomonadati</taxon>
        <taxon>Pseudomonadota</taxon>
        <taxon>Betaproteobacteria</taxon>
        <taxon>Rhodocyclales</taxon>
        <taxon>Rhodocyclaceae</taxon>
        <taxon>Aromatoleum</taxon>
    </lineage>
</organism>
<sequence>MTIEDASDSPFGPEEKVTTPLSREALYALVWSEPMLKISTRFGVSSSYLARVCTSMNVPRPERGYWAKLAVGKTQPKPPLPDPQPSDHLVWSRDGDHVQVPKPLPRPPVRAKRAVKVSTASNDVHPLVKGAKAQFEAGRMSYAGKYLKPSKRLLIDFAVTKSGLDKALSFANLLFLSLEASSHRVRIATNDEHFQRAAIDEREKPSKGNHYNNLWSPGRVTVAYVGTVAIGLTIIEMSEEVEVRYVNGEYIRVEDYVPPKRGRYAVDHTWTTRKDFPTGRLCLQAYSPYWRAKWIKQWRETKDRDLAGQIKEIVKGLEQAAGEIAVLVEEGERQAKIEHEKWEAQCEQRRREEAVRLAAKALKDSRDDIHRIIECWAEVNRIEQFFTDIERRADELSPGERAQLLDRLKRARELIGPVDALEHFMAWKTPEER</sequence>